<protein>
    <submittedName>
        <fullName evidence="2">Uncharacterized protein</fullName>
    </submittedName>
</protein>
<reference evidence="2" key="1">
    <citation type="journal article" date="2022" name="bioRxiv">
        <title>Sequencing and chromosome-scale assembly of the giantPleurodeles waltlgenome.</title>
        <authorList>
            <person name="Brown T."/>
            <person name="Elewa A."/>
            <person name="Iarovenko S."/>
            <person name="Subramanian E."/>
            <person name="Araus A.J."/>
            <person name="Petzold A."/>
            <person name="Susuki M."/>
            <person name="Suzuki K.-i.T."/>
            <person name="Hayashi T."/>
            <person name="Toyoda A."/>
            <person name="Oliveira C."/>
            <person name="Osipova E."/>
            <person name="Leigh N.D."/>
            <person name="Simon A."/>
            <person name="Yun M.H."/>
        </authorList>
    </citation>
    <scope>NUCLEOTIDE SEQUENCE</scope>
    <source>
        <strain evidence="2">20211129_DDA</strain>
        <tissue evidence="2">Liver</tissue>
    </source>
</reference>
<accession>A0AAV7LZZ3</accession>
<feature type="region of interest" description="Disordered" evidence="1">
    <location>
        <begin position="44"/>
        <end position="88"/>
    </location>
</feature>
<dbReference type="Proteomes" id="UP001066276">
    <property type="component" value="Chromosome 10"/>
</dbReference>
<keyword evidence="3" id="KW-1185">Reference proteome</keyword>
<proteinExistence type="predicted"/>
<sequence>MPQGSPCEVLPRSPGETLLGSPMRCASGEQRMICLREAADDMTQGSPGEVLLQRPGETLLGSPGETLLGSPGEMLLGSHGDARQGSRR</sequence>
<name>A0AAV7LZZ3_PLEWA</name>
<dbReference type="AlphaFoldDB" id="A0AAV7LZZ3"/>
<evidence type="ECO:0000313" key="2">
    <source>
        <dbReference type="EMBL" id="KAJ1095912.1"/>
    </source>
</evidence>
<evidence type="ECO:0000256" key="1">
    <source>
        <dbReference type="SAM" id="MobiDB-lite"/>
    </source>
</evidence>
<evidence type="ECO:0000313" key="3">
    <source>
        <dbReference type="Proteomes" id="UP001066276"/>
    </source>
</evidence>
<dbReference type="EMBL" id="JANPWB010000014">
    <property type="protein sequence ID" value="KAJ1095912.1"/>
    <property type="molecule type" value="Genomic_DNA"/>
</dbReference>
<comment type="caution">
    <text evidence="2">The sequence shown here is derived from an EMBL/GenBank/DDBJ whole genome shotgun (WGS) entry which is preliminary data.</text>
</comment>
<gene>
    <name evidence="2" type="ORF">NDU88_001062</name>
</gene>
<feature type="region of interest" description="Disordered" evidence="1">
    <location>
        <begin position="1"/>
        <end position="23"/>
    </location>
</feature>
<organism evidence="2 3">
    <name type="scientific">Pleurodeles waltl</name>
    <name type="common">Iberian ribbed newt</name>
    <dbReference type="NCBI Taxonomy" id="8319"/>
    <lineage>
        <taxon>Eukaryota</taxon>
        <taxon>Metazoa</taxon>
        <taxon>Chordata</taxon>
        <taxon>Craniata</taxon>
        <taxon>Vertebrata</taxon>
        <taxon>Euteleostomi</taxon>
        <taxon>Amphibia</taxon>
        <taxon>Batrachia</taxon>
        <taxon>Caudata</taxon>
        <taxon>Salamandroidea</taxon>
        <taxon>Salamandridae</taxon>
        <taxon>Pleurodelinae</taxon>
        <taxon>Pleurodeles</taxon>
    </lineage>
</organism>